<gene>
    <name evidence="3" type="ORF">I5731_01505</name>
</gene>
<evidence type="ECO:0000313" key="3">
    <source>
        <dbReference type="EMBL" id="MBH0236486.1"/>
    </source>
</evidence>
<sequence>MSHYSQTRRGFLGASAASLLLASMPVRAFAQEATPAKIRFFGNPADYGQPYTVGILGIAHTRGFLAEEFAGENVELEFTYPAGSGPAINEAIANGQVDFARYGGFPNITGKARGLPTRLLASVGTGHAYLVVGNQVKAETVADLKGLKVAIGRGTAPHLAFIRVLEEHGLAQDDVELFDLEGGDELTAVASGAVDIGWGGGGFLKLVQDGNAKLIYTNRGKTARSNSFGGFLVTESFLEQYPATTQRVVNAYVRAAHWAAQPENFDGVLEAYAKAGESLDALRKDYEGLKFADLLNPTLDDYVLGQYQGAIDFAKENELIRNDVDLATWSDRGFVERAIAEVGATGTWAPRGADGTPA</sequence>
<dbReference type="PANTHER" id="PTHR30024">
    <property type="entry name" value="ALIPHATIC SULFONATES-BINDING PROTEIN-RELATED"/>
    <property type="match status" value="1"/>
</dbReference>
<keyword evidence="4" id="KW-1185">Reference proteome</keyword>
<feature type="signal peptide" evidence="1">
    <location>
        <begin position="1"/>
        <end position="30"/>
    </location>
</feature>
<protein>
    <submittedName>
        <fullName evidence="3">ABC transporter substrate-binding protein</fullName>
    </submittedName>
</protein>
<reference evidence="3" key="1">
    <citation type="submission" date="2020-12" db="EMBL/GenBank/DDBJ databases">
        <title>Methylobrevis albus sp. nov., isolated from fresh water lack sediment.</title>
        <authorList>
            <person name="Zou Q."/>
        </authorList>
    </citation>
    <scope>NUCLEOTIDE SEQUENCE</scope>
    <source>
        <strain evidence="3">L22</strain>
    </source>
</reference>
<dbReference type="SUPFAM" id="SSF53850">
    <property type="entry name" value="Periplasmic binding protein-like II"/>
    <property type="match status" value="1"/>
</dbReference>
<evidence type="ECO:0000313" key="4">
    <source>
        <dbReference type="Proteomes" id="UP000631694"/>
    </source>
</evidence>
<evidence type="ECO:0000256" key="1">
    <source>
        <dbReference type="SAM" id="SignalP"/>
    </source>
</evidence>
<dbReference type="Pfam" id="PF09084">
    <property type="entry name" value="NMT1"/>
    <property type="match status" value="1"/>
</dbReference>
<dbReference type="AlphaFoldDB" id="A0A931MY97"/>
<comment type="caution">
    <text evidence="3">The sequence shown here is derived from an EMBL/GenBank/DDBJ whole genome shotgun (WGS) entry which is preliminary data.</text>
</comment>
<dbReference type="InterPro" id="IPR006311">
    <property type="entry name" value="TAT_signal"/>
</dbReference>
<keyword evidence="1" id="KW-0732">Signal</keyword>
<feature type="domain" description="SsuA/THI5-like" evidence="2">
    <location>
        <begin position="58"/>
        <end position="262"/>
    </location>
</feature>
<dbReference type="Gene3D" id="3.40.190.10">
    <property type="entry name" value="Periplasmic binding protein-like II"/>
    <property type="match status" value="2"/>
</dbReference>
<evidence type="ECO:0000259" key="2">
    <source>
        <dbReference type="Pfam" id="PF09084"/>
    </source>
</evidence>
<accession>A0A931MY97</accession>
<feature type="chain" id="PRO_5037917557" evidence="1">
    <location>
        <begin position="31"/>
        <end position="358"/>
    </location>
</feature>
<dbReference type="EMBL" id="JADZLT010000037">
    <property type="protein sequence ID" value="MBH0236486.1"/>
    <property type="molecule type" value="Genomic_DNA"/>
</dbReference>
<organism evidence="3 4">
    <name type="scientific">Methylobrevis albus</name>
    <dbReference type="NCBI Taxonomy" id="2793297"/>
    <lineage>
        <taxon>Bacteria</taxon>
        <taxon>Pseudomonadati</taxon>
        <taxon>Pseudomonadota</taxon>
        <taxon>Alphaproteobacteria</taxon>
        <taxon>Hyphomicrobiales</taxon>
        <taxon>Pleomorphomonadaceae</taxon>
        <taxon>Methylobrevis</taxon>
    </lineage>
</organism>
<dbReference type="PANTHER" id="PTHR30024:SF21">
    <property type="entry name" value="ABC TRANSPORTER SUBSTRATE-BINDING PROTEIN"/>
    <property type="match status" value="1"/>
</dbReference>
<dbReference type="PROSITE" id="PS51318">
    <property type="entry name" value="TAT"/>
    <property type="match status" value="1"/>
</dbReference>
<proteinExistence type="predicted"/>
<dbReference type="InterPro" id="IPR015168">
    <property type="entry name" value="SsuA/THI5"/>
</dbReference>
<dbReference type="Proteomes" id="UP000631694">
    <property type="component" value="Unassembled WGS sequence"/>
</dbReference>
<dbReference type="RefSeq" id="WP_197309590.1">
    <property type="nucleotide sequence ID" value="NZ_JADZLT010000037.1"/>
</dbReference>
<name>A0A931MY97_9HYPH</name>